<dbReference type="PRINTS" id="PR00040">
    <property type="entry name" value="HTHMERR"/>
</dbReference>
<dbReference type="EMBL" id="PHUJ01000003">
    <property type="protein sequence ID" value="PKB32223.1"/>
    <property type="molecule type" value="Genomic_DNA"/>
</dbReference>
<proteinExistence type="predicted"/>
<dbReference type="InterPro" id="IPR000551">
    <property type="entry name" value="MerR-type_HTH_dom"/>
</dbReference>
<dbReference type="PANTHER" id="PTHR30204:SF93">
    <property type="entry name" value="HTH MERR-TYPE DOMAIN-CONTAINING PROTEIN"/>
    <property type="match status" value="1"/>
</dbReference>
<dbReference type="GO" id="GO:0003677">
    <property type="term" value="F:DNA binding"/>
    <property type="evidence" value="ECO:0007669"/>
    <property type="project" value="UniProtKB-KW"/>
</dbReference>
<dbReference type="CDD" id="cd00592">
    <property type="entry name" value="HTH_MerR-like"/>
    <property type="match status" value="1"/>
</dbReference>
<organism evidence="3 4">
    <name type="scientific">Pseudonocardia alni</name>
    <name type="common">Amycolata alni</name>
    <dbReference type="NCBI Taxonomy" id="33907"/>
    <lineage>
        <taxon>Bacteria</taxon>
        <taxon>Bacillati</taxon>
        <taxon>Actinomycetota</taxon>
        <taxon>Actinomycetes</taxon>
        <taxon>Pseudonocardiales</taxon>
        <taxon>Pseudonocardiaceae</taxon>
        <taxon>Pseudonocardia</taxon>
    </lineage>
</organism>
<dbReference type="AlphaFoldDB" id="A0AA44US14"/>
<dbReference type="InterPro" id="IPR047057">
    <property type="entry name" value="MerR_fam"/>
</dbReference>
<keyword evidence="1 3" id="KW-0238">DNA-binding</keyword>
<dbReference type="InterPro" id="IPR009061">
    <property type="entry name" value="DNA-bd_dom_put_sf"/>
</dbReference>
<dbReference type="PROSITE" id="PS50937">
    <property type="entry name" value="HTH_MERR_2"/>
    <property type="match status" value="1"/>
</dbReference>
<evidence type="ECO:0000259" key="2">
    <source>
        <dbReference type="PROSITE" id="PS50937"/>
    </source>
</evidence>
<dbReference type="GO" id="GO:0003700">
    <property type="term" value="F:DNA-binding transcription factor activity"/>
    <property type="evidence" value="ECO:0007669"/>
    <property type="project" value="InterPro"/>
</dbReference>
<accession>A0AA44US14</accession>
<dbReference type="SUPFAM" id="SSF46955">
    <property type="entry name" value="Putative DNA-binding domain"/>
    <property type="match status" value="1"/>
</dbReference>
<evidence type="ECO:0000313" key="4">
    <source>
        <dbReference type="Proteomes" id="UP000232453"/>
    </source>
</evidence>
<protein>
    <submittedName>
        <fullName evidence="3">DNA-binding transcriptional MerR regulator</fullName>
    </submittedName>
</protein>
<reference evidence="3 4" key="1">
    <citation type="submission" date="2017-11" db="EMBL/GenBank/DDBJ databases">
        <title>Sequencing the genomes of 1000 actinobacteria strains.</title>
        <authorList>
            <person name="Klenk H.-P."/>
        </authorList>
    </citation>
    <scope>NUCLEOTIDE SEQUENCE [LARGE SCALE GENOMIC DNA]</scope>
    <source>
        <strain evidence="3 4">DSM 44104</strain>
    </source>
</reference>
<gene>
    <name evidence="3" type="ORF">ATL51_3944</name>
</gene>
<evidence type="ECO:0000313" key="3">
    <source>
        <dbReference type="EMBL" id="PKB32223.1"/>
    </source>
</evidence>
<dbReference type="PANTHER" id="PTHR30204">
    <property type="entry name" value="REDOX-CYCLING DRUG-SENSING TRANSCRIPTIONAL ACTIVATOR SOXR"/>
    <property type="match status" value="1"/>
</dbReference>
<dbReference type="Proteomes" id="UP000232453">
    <property type="component" value="Unassembled WGS sequence"/>
</dbReference>
<comment type="caution">
    <text evidence="3">The sequence shown here is derived from an EMBL/GenBank/DDBJ whole genome shotgun (WGS) entry which is preliminary data.</text>
</comment>
<name>A0AA44US14_PSEA5</name>
<dbReference type="SMART" id="SM00422">
    <property type="entry name" value="HTH_MERR"/>
    <property type="match status" value="1"/>
</dbReference>
<dbReference type="Pfam" id="PF13411">
    <property type="entry name" value="MerR_1"/>
    <property type="match status" value="1"/>
</dbReference>
<sequence>MMSHQHCHIERPTRNLLAMSAAIDGSAMSPTPDDGDLLTVDQLAERTGMSVRTIRFYASKGLIPAPRLRGRTGLYDAAHRARLELIGELTGLGFTLAAIERQLERVPLETAPEELALQRALLTPWLPEVDEELDRAGLDRRAGRRLSDDDVTTLERLGALTRLPGDGPATVRLHGAVALGSALEALDSGLPPELWKRSHDLIERHTAALAEDLMTLFQDEVLQPYRDRGRPADERRRLAAAFSRLKPITLQGVVAAFGRAVNRAIRERVDSSGGSDRHEG</sequence>
<feature type="domain" description="HTH merR-type" evidence="2">
    <location>
        <begin position="37"/>
        <end position="105"/>
    </location>
</feature>
<dbReference type="Gene3D" id="1.10.1660.10">
    <property type="match status" value="1"/>
</dbReference>
<evidence type="ECO:0000256" key="1">
    <source>
        <dbReference type="ARBA" id="ARBA00023125"/>
    </source>
</evidence>